<protein>
    <recommendedName>
        <fullName evidence="4">tRNA pseudouridine synthase</fullName>
        <ecNumber evidence="4">5.4.99.12</ecNumber>
    </recommendedName>
</protein>
<sequence length="296" mass="33958">MCDSRIYEYLLPTYVFLPPSTPVVPAEPSETLPKSTPEEMEEKRRYRIPTDTLNTVKMAFKTYEGTYNYHNFTIGKDPKEKTCQRYIMSFDVDEPKMIQNTEWLSLKVHGQAFMLHQIRKMVGLVVIVVRSGTPLTLIPHTFEHAKINIPKAPGIGLLLEQAIANLELHLNHSYHVRFPQLLRVIQPIFSSYNKRMEKESREKIDFKVYRDEIEAFKQKWIYQKIFEEELSDNSFDDWIKAVDAHTTTDFGYLNPEGIIPDSAIVRPGVGRYAAPGGGGGARDLDAEDEEVGDEDG</sequence>
<keyword evidence="2 4" id="KW-0819">tRNA processing</keyword>
<evidence type="ECO:0000313" key="7">
    <source>
        <dbReference type="EMBL" id="RUS31503.1"/>
    </source>
</evidence>
<evidence type="ECO:0000256" key="4">
    <source>
        <dbReference type="RuleBase" id="RU003792"/>
    </source>
</evidence>
<evidence type="ECO:0000256" key="1">
    <source>
        <dbReference type="ARBA" id="ARBA00009375"/>
    </source>
</evidence>
<reference evidence="7 8" key="1">
    <citation type="journal article" date="2018" name="New Phytol.">
        <title>Phylogenomics of Endogonaceae and evolution of mycorrhizas within Mucoromycota.</title>
        <authorList>
            <person name="Chang Y."/>
            <person name="Desiro A."/>
            <person name="Na H."/>
            <person name="Sandor L."/>
            <person name="Lipzen A."/>
            <person name="Clum A."/>
            <person name="Barry K."/>
            <person name="Grigoriev I.V."/>
            <person name="Martin F.M."/>
            <person name="Stajich J.E."/>
            <person name="Smith M.E."/>
            <person name="Bonito G."/>
            <person name="Spatafora J.W."/>
        </authorList>
    </citation>
    <scope>NUCLEOTIDE SEQUENCE [LARGE SCALE GENOMIC DNA]</scope>
    <source>
        <strain evidence="7 8">AD002</strain>
    </source>
</reference>
<proteinExistence type="inferred from homology"/>
<keyword evidence="8" id="KW-1185">Reference proteome</keyword>
<feature type="region of interest" description="Disordered" evidence="5">
    <location>
        <begin position="24"/>
        <end position="43"/>
    </location>
</feature>
<comment type="similarity">
    <text evidence="1 4">Belongs to the tRNA pseudouridine synthase TruA family.</text>
</comment>
<dbReference type="Proteomes" id="UP000274822">
    <property type="component" value="Unassembled WGS sequence"/>
</dbReference>
<feature type="domain" description="Pseudouridine synthase I TruA alpha/beta" evidence="6">
    <location>
        <begin position="59"/>
        <end position="161"/>
    </location>
</feature>
<evidence type="ECO:0000256" key="5">
    <source>
        <dbReference type="SAM" id="MobiDB-lite"/>
    </source>
</evidence>
<dbReference type="GO" id="GO:0031119">
    <property type="term" value="P:tRNA pseudouridine synthesis"/>
    <property type="evidence" value="ECO:0007669"/>
    <property type="project" value="TreeGrafter"/>
</dbReference>
<feature type="compositionally biased region" description="Acidic residues" evidence="5">
    <location>
        <begin position="285"/>
        <end position="296"/>
    </location>
</feature>
<dbReference type="InterPro" id="IPR020097">
    <property type="entry name" value="PsdUridine_synth_TruA_a/b_dom"/>
</dbReference>
<dbReference type="InterPro" id="IPR020103">
    <property type="entry name" value="PsdUridine_synth_cat_dom_sf"/>
</dbReference>
<dbReference type="Gene3D" id="3.30.70.660">
    <property type="entry name" value="Pseudouridine synthase I, catalytic domain, C-terminal subdomain"/>
    <property type="match status" value="1"/>
</dbReference>
<dbReference type="GO" id="GO:1990481">
    <property type="term" value="P:mRNA pseudouridine synthesis"/>
    <property type="evidence" value="ECO:0007669"/>
    <property type="project" value="TreeGrafter"/>
</dbReference>
<comment type="catalytic activity">
    <reaction evidence="4">
        <text>uridine(38/39/40) in tRNA = pseudouridine(38/39/40) in tRNA</text>
        <dbReference type="Rhea" id="RHEA:22376"/>
        <dbReference type="Rhea" id="RHEA-COMP:10085"/>
        <dbReference type="Rhea" id="RHEA-COMP:10087"/>
        <dbReference type="ChEBI" id="CHEBI:65314"/>
        <dbReference type="ChEBI" id="CHEBI:65315"/>
        <dbReference type="EC" id="5.4.99.12"/>
    </reaction>
</comment>
<accession>A0A433QNZ0</accession>
<dbReference type="Pfam" id="PF01416">
    <property type="entry name" value="PseudoU_synth_1"/>
    <property type="match status" value="1"/>
</dbReference>
<evidence type="ECO:0000259" key="6">
    <source>
        <dbReference type="Pfam" id="PF01416"/>
    </source>
</evidence>
<dbReference type="FunFam" id="3.30.70.660:FF:000002">
    <property type="entry name" value="tRNA pseudouridine synthase"/>
    <property type="match status" value="1"/>
</dbReference>
<organism evidence="7 8">
    <name type="scientific">Jimgerdemannia flammicorona</name>
    <dbReference type="NCBI Taxonomy" id="994334"/>
    <lineage>
        <taxon>Eukaryota</taxon>
        <taxon>Fungi</taxon>
        <taxon>Fungi incertae sedis</taxon>
        <taxon>Mucoromycota</taxon>
        <taxon>Mucoromycotina</taxon>
        <taxon>Endogonomycetes</taxon>
        <taxon>Endogonales</taxon>
        <taxon>Endogonaceae</taxon>
        <taxon>Jimgerdemannia</taxon>
    </lineage>
</organism>
<evidence type="ECO:0000256" key="2">
    <source>
        <dbReference type="ARBA" id="ARBA00022694"/>
    </source>
</evidence>
<dbReference type="GO" id="GO:0160147">
    <property type="term" value="F:tRNA pseudouridine(38-40) synthase activity"/>
    <property type="evidence" value="ECO:0007669"/>
    <property type="project" value="UniProtKB-EC"/>
</dbReference>
<dbReference type="GO" id="GO:0005634">
    <property type="term" value="C:nucleus"/>
    <property type="evidence" value="ECO:0007669"/>
    <property type="project" value="TreeGrafter"/>
</dbReference>
<name>A0A433QNZ0_9FUNG</name>
<dbReference type="SUPFAM" id="SSF55120">
    <property type="entry name" value="Pseudouridine synthase"/>
    <property type="match status" value="1"/>
</dbReference>
<dbReference type="EMBL" id="RBNJ01002887">
    <property type="protein sequence ID" value="RUS31503.1"/>
    <property type="molecule type" value="Genomic_DNA"/>
</dbReference>
<dbReference type="GO" id="GO:0003723">
    <property type="term" value="F:RNA binding"/>
    <property type="evidence" value="ECO:0007669"/>
    <property type="project" value="InterPro"/>
</dbReference>
<keyword evidence="3 4" id="KW-0413">Isomerase</keyword>
<dbReference type="EC" id="5.4.99.12" evidence="4"/>
<dbReference type="InterPro" id="IPR001406">
    <property type="entry name" value="PsdUridine_synth_TruA"/>
</dbReference>
<gene>
    <name evidence="7" type="ORF">BC938DRAFT_477682</name>
</gene>
<dbReference type="InterPro" id="IPR020095">
    <property type="entry name" value="PsdUridine_synth_TruA_C"/>
</dbReference>
<dbReference type="PANTHER" id="PTHR11142">
    <property type="entry name" value="PSEUDOURIDYLATE SYNTHASE"/>
    <property type="match status" value="1"/>
</dbReference>
<dbReference type="AlphaFoldDB" id="A0A433QNZ0"/>
<evidence type="ECO:0000313" key="8">
    <source>
        <dbReference type="Proteomes" id="UP000274822"/>
    </source>
</evidence>
<comment type="caution">
    <text evidence="7">The sequence shown here is derived from an EMBL/GenBank/DDBJ whole genome shotgun (WGS) entry which is preliminary data.</text>
</comment>
<evidence type="ECO:0000256" key="3">
    <source>
        <dbReference type="ARBA" id="ARBA00023235"/>
    </source>
</evidence>
<feature type="region of interest" description="Disordered" evidence="5">
    <location>
        <begin position="273"/>
        <end position="296"/>
    </location>
</feature>
<dbReference type="PANTHER" id="PTHR11142:SF4">
    <property type="entry name" value="PSEUDOURIDYLATE SYNTHASE 1 HOMOLOG"/>
    <property type="match status" value="1"/>
</dbReference>